<keyword evidence="1" id="KW-0802">TPR repeat</keyword>
<dbReference type="SUPFAM" id="SSF48452">
    <property type="entry name" value="TPR-like"/>
    <property type="match status" value="1"/>
</dbReference>
<evidence type="ECO:0000256" key="2">
    <source>
        <dbReference type="SAM" id="Phobius"/>
    </source>
</evidence>
<feature type="transmembrane region" description="Helical" evidence="2">
    <location>
        <begin position="253"/>
        <end position="273"/>
    </location>
</feature>
<keyword evidence="4" id="KW-1185">Reference proteome</keyword>
<feature type="transmembrane region" description="Helical" evidence="2">
    <location>
        <begin position="321"/>
        <end position="339"/>
    </location>
</feature>
<dbReference type="AlphaFoldDB" id="A0AAE3ZV58"/>
<dbReference type="InterPro" id="IPR019734">
    <property type="entry name" value="TPR_rpt"/>
</dbReference>
<gene>
    <name evidence="3" type="ORF">J2S44_005984</name>
</gene>
<evidence type="ECO:0000313" key="4">
    <source>
        <dbReference type="Proteomes" id="UP001183629"/>
    </source>
</evidence>
<accession>A0AAE3ZV58</accession>
<name>A0AAE3ZV58_9ACTN</name>
<dbReference type="PROSITE" id="PS50005">
    <property type="entry name" value="TPR"/>
    <property type="match status" value="1"/>
</dbReference>
<dbReference type="RefSeq" id="WP_310420700.1">
    <property type="nucleotide sequence ID" value="NZ_JAVDYC010000001.1"/>
</dbReference>
<reference evidence="3 4" key="1">
    <citation type="submission" date="2023-07" db="EMBL/GenBank/DDBJ databases">
        <title>Sequencing the genomes of 1000 actinobacteria strains.</title>
        <authorList>
            <person name="Klenk H.-P."/>
        </authorList>
    </citation>
    <scope>NUCLEOTIDE SEQUENCE [LARGE SCALE GENOMIC DNA]</scope>
    <source>
        <strain evidence="3 4">DSM 44711</strain>
    </source>
</reference>
<keyword evidence="2" id="KW-0812">Transmembrane</keyword>
<dbReference type="Proteomes" id="UP001183629">
    <property type="component" value="Unassembled WGS sequence"/>
</dbReference>
<dbReference type="SMART" id="SM00028">
    <property type="entry name" value="TPR"/>
    <property type="match status" value="2"/>
</dbReference>
<dbReference type="Pfam" id="PF13181">
    <property type="entry name" value="TPR_8"/>
    <property type="match status" value="1"/>
</dbReference>
<dbReference type="InterPro" id="IPR011990">
    <property type="entry name" value="TPR-like_helical_dom_sf"/>
</dbReference>
<dbReference type="Pfam" id="PF13432">
    <property type="entry name" value="TPR_16"/>
    <property type="match status" value="1"/>
</dbReference>
<evidence type="ECO:0000256" key="1">
    <source>
        <dbReference type="PROSITE-ProRule" id="PRU00339"/>
    </source>
</evidence>
<feature type="transmembrane region" description="Helical" evidence="2">
    <location>
        <begin position="293"/>
        <end position="315"/>
    </location>
</feature>
<keyword evidence="2" id="KW-0472">Membrane</keyword>
<evidence type="ECO:0000313" key="3">
    <source>
        <dbReference type="EMBL" id="MDR7325734.1"/>
    </source>
</evidence>
<dbReference type="Gene3D" id="1.25.40.10">
    <property type="entry name" value="Tetratricopeptide repeat domain"/>
    <property type="match status" value="1"/>
</dbReference>
<keyword evidence="2" id="KW-1133">Transmembrane helix</keyword>
<dbReference type="EMBL" id="JAVDYC010000001">
    <property type="protein sequence ID" value="MDR7325734.1"/>
    <property type="molecule type" value="Genomic_DNA"/>
</dbReference>
<sequence length="345" mass="37028">MTLERAELLVEAGRYGTAGELLSRLVATDPDDAGAWLLLGRVHLGTGDVPAALSALDEAVRIAPHAYPVLYLRGYLLARAERDAEAEASLRAAIAAQPDQAAPYVILSRLIRTHPGRAPEAYALAGEAVAREPELPGAHLAVCLAAATLGDDAICVRALRETLRLDPEHEEARTLFTLAEAAGAPAGRASAVIADALAANPRLDGLRPKLDHAGYLLLRRTRWPALACLVVAGAAIDLPTADEPQVLSDSLTGRLWGLLVMALIWGVAGFLRYRRLRAGVRLHLFVLLRRGRWSRIVVAQTVLVMATALLVLLWPWPDPDVPGALLGCALLPVMLTMIFDGRMPR</sequence>
<organism evidence="3 4">
    <name type="scientific">Catenuloplanes niger</name>
    <dbReference type="NCBI Taxonomy" id="587534"/>
    <lineage>
        <taxon>Bacteria</taxon>
        <taxon>Bacillati</taxon>
        <taxon>Actinomycetota</taxon>
        <taxon>Actinomycetes</taxon>
        <taxon>Micromonosporales</taxon>
        <taxon>Micromonosporaceae</taxon>
        <taxon>Catenuloplanes</taxon>
    </lineage>
</organism>
<comment type="caution">
    <text evidence="3">The sequence shown here is derived from an EMBL/GenBank/DDBJ whole genome shotgun (WGS) entry which is preliminary data.</text>
</comment>
<proteinExistence type="predicted"/>
<protein>
    <submittedName>
        <fullName evidence="3">Cytochrome c-type biogenesis protein CcmH/NrfG</fullName>
    </submittedName>
</protein>
<feature type="repeat" description="TPR" evidence="1">
    <location>
        <begin position="33"/>
        <end position="66"/>
    </location>
</feature>